<organism evidence="1 2">
    <name type="scientific">Portunus trituberculatus</name>
    <name type="common">Swimming crab</name>
    <name type="synonym">Neptunus trituberculatus</name>
    <dbReference type="NCBI Taxonomy" id="210409"/>
    <lineage>
        <taxon>Eukaryota</taxon>
        <taxon>Metazoa</taxon>
        <taxon>Ecdysozoa</taxon>
        <taxon>Arthropoda</taxon>
        <taxon>Crustacea</taxon>
        <taxon>Multicrustacea</taxon>
        <taxon>Malacostraca</taxon>
        <taxon>Eumalacostraca</taxon>
        <taxon>Eucarida</taxon>
        <taxon>Decapoda</taxon>
        <taxon>Pleocyemata</taxon>
        <taxon>Brachyura</taxon>
        <taxon>Eubrachyura</taxon>
        <taxon>Portunoidea</taxon>
        <taxon>Portunidae</taxon>
        <taxon>Portuninae</taxon>
        <taxon>Portunus</taxon>
    </lineage>
</organism>
<evidence type="ECO:0000313" key="1">
    <source>
        <dbReference type="EMBL" id="MPC36376.1"/>
    </source>
</evidence>
<gene>
    <name evidence="1" type="ORF">E2C01_029832</name>
</gene>
<reference evidence="1 2" key="1">
    <citation type="submission" date="2019-05" db="EMBL/GenBank/DDBJ databases">
        <title>Another draft genome of Portunus trituberculatus and its Hox gene families provides insights of decapod evolution.</title>
        <authorList>
            <person name="Jeong J.-H."/>
            <person name="Song I."/>
            <person name="Kim S."/>
            <person name="Choi T."/>
            <person name="Kim D."/>
            <person name="Ryu S."/>
            <person name="Kim W."/>
        </authorList>
    </citation>
    <scope>NUCLEOTIDE SEQUENCE [LARGE SCALE GENOMIC DNA]</scope>
    <source>
        <tissue evidence="1">Muscle</tissue>
    </source>
</reference>
<dbReference type="Proteomes" id="UP000324222">
    <property type="component" value="Unassembled WGS sequence"/>
</dbReference>
<dbReference type="AlphaFoldDB" id="A0A5B7ETA0"/>
<proteinExistence type="predicted"/>
<protein>
    <submittedName>
        <fullName evidence="1">Uncharacterized protein</fullName>
    </submittedName>
</protein>
<name>A0A5B7ETA0_PORTR</name>
<comment type="caution">
    <text evidence="1">The sequence shown here is derived from an EMBL/GenBank/DDBJ whole genome shotgun (WGS) entry which is preliminary data.</text>
</comment>
<sequence length="99" mass="11229">MSDSLNPLGGSTYSLALLRHTSLQLASRLKLEFSNKYTFDWKYINPGDSKYKDNMSVPLRSPSEIDQLTIVFLLDGCMLSEVIPYLPLCQVHLNTHHSI</sequence>
<dbReference type="EMBL" id="VSRR010003502">
    <property type="protein sequence ID" value="MPC36376.1"/>
    <property type="molecule type" value="Genomic_DNA"/>
</dbReference>
<keyword evidence="2" id="KW-1185">Reference proteome</keyword>
<accession>A0A5B7ETA0</accession>
<evidence type="ECO:0000313" key="2">
    <source>
        <dbReference type="Proteomes" id="UP000324222"/>
    </source>
</evidence>